<keyword evidence="2" id="KW-0812">Transmembrane</keyword>
<dbReference type="AlphaFoldDB" id="I5C8N9"/>
<evidence type="ECO:0000256" key="2">
    <source>
        <dbReference type="SAM" id="Phobius"/>
    </source>
</evidence>
<proteinExistence type="predicted"/>
<dbReference type="STRING" id="204799.GCA_001696575_03245"/>
<accession>I5C8N9</accession>
<evidence type="ECO:0000256" key="1">
    <source>
        <dbReference type="ARBA" id="ARBA00022448"/>
    </source>
</evidence>
<sequence>MFAIFESILPIFLLIIAGNVLRRTPLIRDETWPGLEQLCYWFLYPALLFITIANADFSKLRLDALLGALSVSVFAMILLVLALWPVLRASRLIRHSQYSSLFQTAIRWNGFMALAVAQKLFPPERCRRGRAGDGDDHHSHQHRFCVRCDALRRQQRILVESASGRCAQSDGAGGGGGRRAALHAVRSLSAAEPDAGPGRTRRARHGAFDHRCEPAPGRFPRRTGGTLDIRFFKAGFLSGVDDLDRACLWRFGPGARLSGTLRCGPDRNERLSSRTTAWWRCTALCEHHHTADGTRLLHDTAGSDSRGSARLGVKHIEDGSRVMARIQHAIGAAPLAGQTRLDEGIGNTAGAHALEFGRCSGERELLGQDARRALVRLTHAGCGGQNLERRSTLFAKIPADHAQHLVKKPGVAFEDPQNVEPITLPEPSQIALTGASR</sequence>
<gene>
    <name evidence="3" type="ORF">A33O_00340</name>
</gene>
<keyword evidence="1" id="KW-0813">Transport</keyword>
<evidence type="ECO:0000313" key="4">
    <source>
        <dbReference type="Proteomes" id="UP000004622"/>
    </source>
</evidence>
<feature type="transmembrane region" description="Helical" evidence="2">
    <location>
        <begin position="38"/>
        <end position="57"/>
    </location>
</feature>
<protein>
    <recommendedName>
        <fullName evidence="5">Auxin efflux carrier</fullName>
    </recommendedName>
</protein>
<name>I5C8N9_9HYPH</name>
<keyword evidence="2" id="KW-0472">Membrane</keyword>
<dbReference type="PANTHER" id="PTHR36838">
    <property type="entry name" value="AUXIN EFFLUX CARRIER FAMILY PROTEIN"/>
    <property type="match status" value="1"/>
</dbReference>
<reference evidence="3 4" key="1">
    <citation type="journal article" date="2012" name="J. Bacteriol.">
        <title>Genome Sequence of Nitratireductor aquibiodomus Strain RA22.</title>
        <authorList>
            <person name="Singh A."/>
            <person name="Jangir P.K."/>
            <person name="Kumari C."/>
            <person name="Sharma R."/>
        </authorList>
    </citation>
    <scope>NUCLEOTIDE SEQUENCE [LARGE SCALE GENOMIC DNA]</scope>
    <source>
        <strain evidence="3 4">RA22</strain>
    </source>
</reference>
<dbReference type="Proteomes" id="UP000004622">
    <property type="component" value="Unassembled WGS sequence"/>
</dbReference>
<evidence type="ECO:0008006" key="5">
    <source>
        <dbReference type="Google" id="ProtNLM"/>
    </source>
</evidence>
<dbReference type="EMBL" id="AJXZ01000001">
    <property type="protein sequence ID" value="EIM78191.1"/>
    <property type="molecule type" value="Genomic_DNA"/>
</dbReference>
<evidence type="ECO:0000313" key="3">
    <source>
        <dbReference type="EMBL" id="EIM78191.1"/>
    </source>
</evidence>
<feature type="transmembrane region" description="Helical" evidence="2">
    <location>
        <begin position="64"/>
        <end position="87"/>
    </location>
</feature>
<comment type="caution">
    <text evidence="3">The sequence shown here is derived from an EMBL/GenBank/DDBJ whole genome shotgun (WGS) entry which is preliminary data.</text>
</comment>
<organism evidence="3 4">
    <name type="scientific">Nitratireductor aquibiodomus RA22</name>
    <dbReference type="NCBI Taxonomy" id="1189611"/>
    <lineage>
        <taxon>Bacteria</taxon>
        <taxon>Pseudomonadati</taxon>
        <taxon>Pseudomonadota</taxon>
        <taxon>Alphaproteobacteria</taxon>
        <taxon>Hyphomicrobiales</taxon>
        <taxon>Phyllobacteriaceae</taxon>
        <taxon>Nitratireductor</taxon>
    </lineage>
</organism>
<keyword evidence="2" id="KW-1133">Transmembrane helix</keyword>